<evidence type="ECO:0000313" key="1">
    <source>
        <dbReference type="EMBL" id="GAH88625.1"/>
    </source>
</evidence>
<protein>
    <submittedName>
        <fullName evidence="1">Uncharacterized protein</fullName>
    </submittedName>
</protein>
<sequence length="79" mass="9478">MSKLGKIIEKVKEFFFYMPIRDEIKCVSRHLKKIGKEIEYIEKEKKEIEVHLSFLNGKLEQLKKGNKQLEDWNTVLINI</sequence>
<dbReference type="EMBL" id="BARU01041506">
    <property type="protein sequence ID" value="GAH88625.1"/>
    <property type="molecule type" value="Genomic_DNA"/>
</dbReference>
<reference evidence="1" key="1">
    <citation type="journal article" date="2014" name="Front. Microbiol.">
        <title>High frequency of phylogenetically diverse reductive dehalogenase-homologous genes in deep subseafloor sedimentary metagenomes.</title>
        <authorList>
            <person name="Kawai M."/>
            <person name="Futagami T."/>
            <person name="Toyoda A."/>
            <person name="Takaki Y."/>
            <person name="Nishi S."/>
            <person name="Hori S."/>
            <person name="Arai W."/>
            <person name="Tsubouchi T."/>
            <person name="Morono Y."/>
            <person name="Uchiyama I."/>
            <person name="Ito T."/>
            <person name="Fujiyama A."/>
            <person name="Inagaki F."/>
            <person name="Takami H."/>
        </authorList>
    </citation>
    <scope>NUCLEOTIDE SEQUENCE</scope>
    <source>
        <strain evidence="1">Expedition CK06-06</strain>
    </source>
</reference>
<comment type="caution">
    <text evidence="1">The sequence shown here is derived from an EMBL/GenBank/DDBJ whole genome shotgun (WGS) entry which is preliminary data.</text>
</comment>
<accession>X1K4Q7</accession>
<gene>
    <name evidence="1" type="ORF">S03H2_63980</name>
</gene>
<dbReference type="AlphaFoldDB" id="X1K4Q7"/>
<organism evidence="1">
    <name type="scientific">marine sediment metagenome</name>
    <dbReference type="NCBI Taxonomy" id="412755"/>
    <lineage>
        <taxon>unclassified sequences</taxon>
        <taxon>metagenomes</taxon>
        <taxon>ecological metagenomes</taxon>
    </lineage>
</organism>
<name>X1K4Q7_9ZZZZ</name>
<proteinExistence type="predicted"/>